<gene>
    <name evidence="2" type="ORF">ATN88_05835</name>
</gene>
<dbReference type="EMBL" id="LNTY01000006">
    <property type="protein sequence ID" value="KXF83210.1"/>
    <property type="molecule type" value="Genomic_DNA"/>
</dbReference>
<name>A0A135ICM0_9GAMM</name>
<evidence type="ECO:0000313" key="2">
    <source>
        <dbReference type="EMBL" id="KXF83210.1"/>
    </source>
</evidence>
<dbReference type="OrthoDB" id="9798585at2"/>
<sequence length="111" mass="12948">MFKQANLFNPLPNAENSEVFDDIVKRPFVRIERIVSHGQTSPDEGWYDQDEHEWVMVLEGEAELTFDNGQMVKLVRGDHIEISAHTKHKVSWTKPNTDTVWLAVFYRDESC</sequence>
<dbReference type="InterPro" id="IPR014710">
    <property type="entry name" value="RmlC-like_jellyroll"/>
</dbReference>
<dbReference type="InterPro" id="IPR013096">
    <property type="entry name" value="Cupin_2"/>
</dbReference>
<protein>
    <submittedName>
        <fullName evidence="2">Cupin</fullName>
    </submittedName>
</protein>
<dbReference type="SUPFAM" id="SSF51182">
    <property type="entry name" value="RmlC-like cupins"/>
    <property type="match status" value="1"/>
</dbReference>
<dbReference type="Proteomes" id="UP000070529">
    <property type="component" value="Unassembled WGS sequence"/>
</dbReference>
<accession>A0A135ICM0</accession>
<comment type="caution">
    <text evidence="2">The sequence shown here is derived from an EMBL/GenBank/DDBJ whole genome shotgun (WGS) entry which is preliminary data.</text>
</comment>
<dbReference type="Gene3D" id="2.60.120.10">
    <property type="entry name" value="Jelly Rolls"/>
    <property type="match status" value="1"/>
</dbReference>
<feature type="domain" description="Cupin type-2" evidence="1">
    <location>
        <begin position="48"/>
        <end position="105"/>
    </location>
</feature>
<dbReference type="AlphaFoldDB" id="A0A135ICM0"/>
<evidence type="ECO:0000259" key="1">
    <source>
        <dbReference type="Pfam" id="PF07883"/>
    </source>
</evidence>
<organism evidence="2 3">
    <name type="scientific">Enterovibrio coralii</name>
    <dbReference type="NCBI Taxonomy" id="294935"/>
    <lineage>
        <taxon>Bacteria</taxon>
        <taxon>Pseudomonadati</taxon>
        <taxon>Pseudomonadota</taxon>
        <taxon>Gammaproteobacteria</taxon>
        <taxon>Vibrionales</taxon>
        <taxon>Vibrionaceae</taxon>
        <taxon>Enterovibrio</taxon>
    </lineage>
</organism>
<dbReference type="CDD" id="cd06981">
    <property type="entry name" value="cupin_reut_a1446"/>
    <property type="match status" value="1"/>
</dbReference>
<evidence type="ECO:0000313" key="3">
    <source>
        <dbReference type="Proteomes" id="UP000070529"/>
    </source>
</evidence>
<dbReference type="STRING" id="294935.ATN88_05835"/>
<dbReference type="RefSeq" id="WP_067411112.1">
    <property type="nucleotide sequence ID" value="NZ_LNTY01000006.1"/>
</dbReference>
<dbReference type="Pfam" id="PF07883">
    <property type="entry name" value="Cupin_2"/>
    <property type="match status" value="1"/>
</dbReference>
<keyword evidence="3" id="KW-1185">Reference proteome</keyword>
<dbReference type="InterPro" id="IPR011051">
    <property type="entry name" value="RmlC_Cupin_sf"/>
</dbReference>
<reference evidence="2 3" key="1">
    <citation type="submission" date="2015-11" db="EMBL/GenBank/DDBJ databases">
        <title>Genomic Taxonomy of the Vibrionaceae.</title>
        <authorList>
            <person name="Gomez-Gil B."/>
            <person name="Enciso-Ibarra J."/>
        </authorList>
    </citation>
    <scope>NUCLEOTIDE SEQUENCE [LARGE SCALE GENOMIC DNA]</scope>
    <source>
        <strain evidence="2 3">CAIM 912</strain>
    </source>
</reference>
<proteinExistence type="predicted"/>